<proteinExistence type="predicted"/>
<dbReference type="Gene3D" id="3.40.50.920">
    <property type="match status" value="1"/>
</dbReference>
<comment type="caution">
    <text evidence="2">The sequence shown here is derived from an EMBL/GenBank/DDBJ whole genome shotgun (WGS) entry which is preliminary data.</text>
</comment>
<dbReference type="SUPFAM" id="SSF52922">
    <property type="entry name" value="TK C-terminal domain-like"/>
    <property type="match status" value="1"/>
</dbReference>
<sequence length="100" mass="11378">RVPEIVQEIMDEFYRHTGRRYNLFDYEGHPEAERVVVIMGSGEGAVRETVDTLLNSDEKVGVLIVRLYRPFSIKDFIAKVPKTVKKIAVLDRTKEPGSTG</sequence>
<organism evidence="2 3">
    <name type="scientific">Tamlana crocina</name>
    <dbReference type="NCBI Taxonomy" id="393006"/>
    <lineage>
        <taxon>Bacteria</taxon>
        <taxon>Pseudomonadati</taxon>
        <taxon>Bacteroidota</taxon>
        <taxon>Flavobacteriia</taxon>
        <taxon>Flavobacteriales</taxon>
        <taxon>Flavobacteriaceae</taxon>
        <taxon>Tamlana</taxon>
    </lineage>
</organism>
<dbReference type="InterPro" id="IPR050722">
    <property type="entry name" value="Pyruvate:ferred/Flavod_OxRd"/>
</dbReference>
<accession>A0ABX1DJ18</accession>
<dbReference type="Proteomes" id="UP000760545">
    <property type="component" value="Unassembled WGS sequence"/>
</dbReference>
<dbReference type="RefSeq" id="WP_167920507.1">
    <property type="nucleotide sequence ID" value="NZ_JAAVJS010000760.1"/>
</dbReference>
<dbReference type="EMBL" id="JAAVJS010000760">
    <property type="protein sequence ID" value="NJX17542.1"/>
    <property type="molecule type" value="Genomic_DNA"/>
</dbReference>
<feature type="non-terminal residue" evidence="2">
    <location>
        <position position="1"/>
    </location>
</feature>
<protein>
    <recommendedName>
        <fullName evidence="1">Pyruvate:ferredoxin oxidoreductase core domain-containing protein</fullName>
    </recommendedName>
</protein>
<dbReference type="InterPro" id="IPR033412">
    <property type="entry name" value="PFOR_II"/>
</dbReference>
<evidence type="ECO:0000313" key="2">
    <source>
        <dbReference type="EMBL" id="NJX17542.1"/>
    </source>
</evidence>
<gene>
    <name evidence="2" type="ORF">HC176_18895</name>
</gene>
<evidence type="ECO:0000259" key="1">
    <source>
        <dbReference type="Pfam" id="PF17147"/>
    </source>
</evidence>
<feature type="non-terminal residue" evidence="2">
    <location>
        <position position="100"/>
    </location>
</feature>
<keyword evidence="3" id="KW-1185">Reference proteome</keyword>
<reference evidence="2 3" key="1">
    <citation type="submission" date="2020-03" db="EMBL/GenBank/DDBJ databases">
        <title>Tamlana sp. nov, isolated from XXX.</title>
        <authorList>
            <person name="Cao W.R."/>
        </authorList>
    </citation>
    <scope>NUCLEOTIDE SEQUENCE [LARGE SCALE GENOMIC DNA]</scope>
    <source>
        <strain evidence="2 3">HST1-43</strain>
    </source>
</reference>
<dbReference type="Pfam" id="PF17147">
    <property type="entry name" value="PFOR_II"/>
    <property type="match status" value="1"/>
</dbReference>
<dbReference type="InterPro" id="IPR009014">
    <property type="entry name" value="Transketo_C/PFOR_II"/>
</dbReference>
<dbReference type="PANTHER" id="PTHR32154:SF0">
    <property type="entry name" value="PYRUVATE-FLAVODOXIN OXIDOREDUCTASE-RELATED"/>
    <property type="match status" value="1"/>
</dbReference>
<evidence type="ECO:0000313" key="3">
    <source>
        <dbReference type="Proteomes" id="UP000760545"/>
    </source>
</evidence>
<feature type="domain" description="Pyruvate:ferredoxin oxidoreductase core" evidence="1">
    <location>
        <begin position="32"/>
        <end position="100"/>
    </location>
</feature>
<name>A0ABX1DJ18_9FLAO</name>
<dbReference type="PANTHER" id="PTHR32154">
    <property type="entry name" value="PYRUVATE-FLAVODOXIN OXIDOREDUCTASE-RELATED"/>
    <property type="match status" value="1"/>
</dbReference>